<dbReference type="EMBL" id="CAJNOL010010257">
    <property type="protein sequence ID" value="CAF1648526.1"/>
    <property type="molecule type" value="Genomic_DNA"/>
</dbReference>
<gene>
    <name evidence="2" type="ORF">JXQ802_LOCUS54236</name>
    <name evidence="1" type="ORF">PYM288_LOCUS37806</name>
</gene>
<evidence type="ECO:0000313" key="4">
    <source>
        <dbReference type="Proteomes" id="UP000663870"/>
    </source>
</evidence>
<comment type="caution">
    <text evidence="1">The sequence shown here is derived from an EMBL/GenBank/DDBJ whole genome shotgun (WGS) entry which is preliminary data.</text>
</comment>
<dbReference type="Proteomes" id="UP000663854">
    <property type="component" value="Unassembled WGS sequence"/>
</dbReference>
<sequence length="76" mass="8551">FVKINCKYDGINTIVNLDIALKKTKSKNDSFIFFDADVIHPTNITRQHQSIAAIVGSGDLSCSRTAVRIYKQYSKE</sequence>
<evidence type="ECO:0000313" key="3">
    <source>
        <dbReference type="Proteomes" id="UP000663854"/>
    </source>
</evidence>
<organism evidence="1 3">
    <name type="scientific">Rotaria sordida</name>
    <dbReference type="NCBI Taxonomy" id="392033"/>
    <lineage>
        <taxon>Eukaryota</taxon>
        <taxon>Metazoa</taxon>
        <taxon>Spiralia</taxon>
        <taxon>Gnathifera</taxon>
        <taxon>Rotifera</taxon>
        <taxon>Eurotatoria</taxon>
        <taxon>Bdelloidea</taxon>
        <taxon>Philodinida</taxon>
        <taxon>Philodinidae</taxon>
        <taxon>Rotaria</taxon>
    </lineage>
</organism>
<proteinExistence type="predicted"/>
<name>A0A815RUM0_9BILA</name>
<feature type="non-terminal residue" evidence="1">
    <location>
        <position position="1"/>
    </location>
</feature>
<dbReference type="EMBL" id="CAJNOH010008562">
    <property type="protein sequence ID" value="CAF1482102.1"/>
    <property type="molecule type" value="Genomic_DNA"/>
</dbReference>
<keyword evidence="4" id="KW-1185">Reference proteome</keyword>
<dbReference type="AlphaFoldDB" id="A0A815RUM0"/>
<evidence type="ECO:0000313" key="2">
    <source>
        <dbReference type="EMBL" id="CAF1648526.1"/>
    </source>
</evidence>
<accession>A0A815RUM0</accession>
<protein>
    <submittedName>
        <fullName evidence="1">Uncharacterized protein</fullName>
    </submittedName>
</protein>
<evidence type="ECO:0000313" key="1">
    <source>
        <dbReference type="EMBL" id="CAF1482102.1"/>
    </source>
</evidence>
<reference evidence="1" key="1">
    <citation type="submission" date="2021-02" db="EMBL/GenBank/DDBJ databases">
        <authorList>
            <person name="Nowell W R."/>
        </authorList>
    </citation>
    <scope>NUCLEOTIDE SEQUENCE</scope>
</reference>
<dbReference type="Proteomes" id="UP000663870">
    <property type="component" value="Unassembled WGS sequence"/>
</dbReference>